<feature type="signal peptide" evidence="1">
    <location>
        <begin position="1"/>
        <end position="23"/>
    </location>
</feature>
<sequence>MRCIQLAAAAMLLAGCATINELAEGNPTPALSMYFAQAEAAAHHCGVAEATMASRQPRKSSSYYRKKYPVVANQFPVYRGRYDEAWDAADAAGRRAFCEGYAREMTELGPLMSVNFVTEAIRVFSPPSTEAVKRGQRIAGALSLGAVAATATASVQSSHAGVQAAKAGDFGASRVHMSESSAFNRVGLAFTRPADAAVAPAGPYGCPAQDHFARYDDPIDSPVWMTFRTSQDVARCTP</sequence>
<accession>A0A4Z1R7I8</accession>
<organism evidence="2 3">
    <name type="scientific">Luteimonas yindakuii</name>
    <dbReference type="NCBI Taxonomy" id="2565782"/>
    <lineage>
        <taxon>Bacteria</taxon>
        <taxon>Pseudomonadati</taxon>
        <taxon>Pseudomonadota</taxon>
        <taxon>Gammaproteobacteria</taxon>
        <taxon>Lysobacterales</taxon>
        <taxon>Lysobacteraceae</taxon>
        <taxon>Luteimonas</taxon>
    </lineage>
</organism>
<dbReference type="Proteomes" id="UP000298681">
    <property type="component" value="Unassembled WGS sequence"/>
</dbReference>
<dbReference type="AlphaFoldDB" id="A0A4Z1R7I8"/>
<evidence type="ECO:0000256" key="1">
    <source>
        <dbReference type="SAM" id="SignalP"/>
    </source>
</evidence>
<evidence type="ECO:0008006" key="4">
    <source>
        <dbReference type="Google" id="ProtNLM"/>
    </source>
</evidence>
<dbReference type="EMBL" id="SPUH01000001">
    <property type="protein sequence ID" value="TKS54545.1"/>
    <property type="molecule type" value="Genomic_DNA"/>
</dbReference>
<evidence type="ECO:0000313" key="2">
    <source>
        <dbReference type="EMBL" id="TKS54545.1"/>
    </source>
</evidence>
<comment type="caution">
    <text evidence="2">The sequence shown here is derived from an EMBL/GenBank/DDBJ whole genome shotgun (WGS) entry which is preliminary data.</text>
</comment>
<name>A0A4Z1R7I8_9GAMM</name>
<dbReference type="RefSeq" id="WP_134673920.1">
    <property type="nucleotide sequence ID" value="NZ_SPUH01000001.1"/>
</dbReference>
<keyword evidence="1" id="KW-0732">Signal</keyword>
<feature type="chain" id="PRO_5021331460" description="Lipoprotein" evidence="1">
    <location>
        <begin position="24"/>
        <end position="238"/>
    </location>
</feature>
<protein>
    <recommendedName>
        <fullName evidence="4">Lipoprotein</fullName>
    </recommendedName>
</protein>
<gene>
    <name evidence="2" type="ORF">E4582_07110</name>
</gene>
<keyword evidence="3" id="KW-1185">Reference proteome</keyword>
<proteinExistence type="predicted"/>
<reference evidence="2 3" key="1">
    <citation type="submission" date="2019-01" db="EMBL/GenBank/DDBJ databases">
        <authorList>
            <person name="Zhang S."/>
        </authorList>
    </citation>
    <scope>NUCLEOTIDE SEQUENCE [LARGE SCALE GENOMIC DNA]</scope>
    <source>
        <strain evidence="2 3">1626</strain>
    </source>
</reference>
<dbReference type="PROSITE" id="PS51257">
    <property type="entry name" value="PROKAR_LIPOPROTEIN"/>
    <property type="match status" value="1"/>
</dbReference>
<evidence type="ECO:0000313" key="3">
    <source>
        <dbReference type="Proteomes" id="UP000298681"/>
    </source>
</evidence>